<reference evidence="1" key="1">
    <citation type="submission" date="2020-03" db="EMBL/GenBank/DDBJ databases">
        <title>The deep terrestrial virosphere.</title>
        <authorList>
            <person name="Holmfeldt K."/>
            <person name="Nilsson E."/>
            <person name="Simone D."/>
            <person name="Lopez-Fernandez M."/>
            <person name="Wu X."/>
            <person name="de Brujin I."/>
            <person name="Lundin D."/>
            <person name="Andersson A."/>
            <person name="Bertilsson S."/>
            <person name="Dopson M."/>
        </authorList>
    </citation>
    <scope>NUCLEOTIDE SEQUENCE</scope>
    <source>
        <strain evidence="1">MM415B03029</strain>
    </source>
</reference>
<organism evidence="1">
    <name type="scientific">viral metagenome</name>
    <dbReference type="NCBI Taxonomy" id="1070528"/>
    <lineage>
        <taxon>unclassified sequences</taxon>
        <taxon>metagenomes</taxon>
        <taxon>organismal metagenomes</taxon>
    </lineage>
</organism>
<gene>
    <name evidence="1" type="ORF">MM415B03029_0011</name>
</gene>
<accession>A0A6M3L0E0</accession>
<name>A0A6M3L0E0_9ZZZZ</name>
<proteinExistence type="predicted"/>
<evidence type="ECO:0000313" key="1">
    <source>
        <dbReference type="EMBL" id="QJA87221.1"/>
    </source>
</evidence>
<dbReference type="EMBL" id="MT142689">
    <property type="protein sequence ID" value="QJA87221.1"/>
    <property type="molecule type" value="Genomic_DNA"/>
</dbReference>
<sequence length="101" mass="10483">MAYGDTPLTSAMIENTSKEGQNIAILGEHTDTNPNTIAAVLDGTTSATLGSAGPLTFLGTYQSPLILGTIRLWHDATNSVLRVKYGSAPSSETDGSPLMEG</sequence>
<dbReference type="AlphaFoldDB" id="A0A6M3L0E0"/>
<protein>
    <submittedName>
        <fullName evidence="1">Uncharacterized protein</fullName>
    </submittedName>
</protein>